<comment type="caution">
    <text evidence="1">The sequence shown here is derived from an EMBL/GenBank/DDBJ whole genome shotgun (WGS) entry which is preliminary data.</text>
</comment>
<dbReference type="Proteomes" id="UP000807342">
    <property type="component" value="Unassembled WGS sequence"/>
</dbReference>
<name>A0A9P5X130_9AGAR</name>
<evidence type="ECO:0000313" key="1">
    <source>
        <dbReference type="EMBL" id="KAF9441417.1"/>
    </source>
</evidence>
<dbReference type="EMBL" id="MU151915">
    <property type="protein sequence ID" value="KAF9441417.1"/>
    <property type="molecule type" value="Genomic_DNA"/>
</dbReference>
<organism evidence="1 2">
    <name type="scientific">Macrolepiota fuliginosa MF-IS2</name>
    <dbReference type="NCBI Taxonomy" id="1400762"/>
    <lineage>
        <taxon>Eukaryota</taxon>
        <taxon>Fungi</taxon>
        <taxon>Dikarya</taxon>
        <taxon>Basidiomycota</taxon>
        <taxon>Agaricomycotina</taxon>
        <taxon>Agaricomycetes</taxon>
        <taxon>Agaricomycetidae</taxon>
        <taxon>Agaricales</taxon>
        <taxon>Agaricineae</taxon>
        <taxon>Agaricaceae</taxon>
        <taxon>Macrolepiota</taxon>
    </lineage>
</organism>
<keyword evidence="2" id="KW-1185">Reference proteome</keyword>
<evidence type="ECO:0000313" key="2">
    <source>
        <dbReference type="Proteomes" id="UP000807342"/>
    </source>
</evidence>
<dbReference type="OrthoDB" id="3236341at2759"/>
<proteinExistence type="predicted"/>
<protein>
    <submittedName>
        <fullName evidence="1">Uncharacterized protein</fullName>
    </submittedName>
</protein>
<sequence>MLSGENTHDLVTPHSRAATVNTICCLANWAKLHPYQVNSAENFMKAPLLSQLGLIYIELFALKNKFNKILLTQPPFSVGDPLAKTIASYSLAVLLASKLYALPAVKVSIAILRKNNINIPGNLNQDPYALALVKVAVGEALTQACARIKRLVSSWRQISKDWSIYLLASKVIEGSQCLVSVPLCACLAMMQNIYQKSKGVGYWNDVDARLEWYRAKTDYKANKLRKILQGKLIDNRAAFGAFGLAYTIPEEGSVFQQGVDDSLWACCDVIG</sequence>
<accession>A0A9P5X130</accession>
<dbReference type="AlphaFoldDB" id="A0A9P5X130"/>
<reference evidence="1" key="1">
    <citation type="submission" date="2020-11" db="EMBL/GenBank/DDBJ databases">
        <authorList>
            <consortium name="DOE Joint Genome Institute"/>
            <person name="Ahrendt S."/>
            <person name="Riley R."/>
            <person name="Andreopoulos W."/>
            <person name="Labutti K."/>
            <person name="Pangilinan J."/>
            <person name="Ruiz-Duenas F.J."/>
            <person name="Barrasa J.M."/>
            <person name="Sanchez-Garcia M."/>
            <person name="Camarero S."/>
            <person name="Miyauchi S."/>
            <person name="Serrano A."/>
            <person name="Linde D."/>
            <person name="Babiker R."/>
            <person name="Drula E."/>
            <person name="Ayuso-Fernandez I."/>
            <person name="Pacheco R."/>
            <person name="Padilla G."/>
            <person name="Ferreira P."/>
            <person name="Barriuso J."/>
            <person name="Kellner H."/>
            <person name="Castanera R."/>
            <person name="Alfaro M."/>
            <person name="Ramirez L."/>
            <person name="Pisabarro A.G."/>
            <person name="Kuo A."/>
            <person name="Tritt A."/>
            <person name="Lipzen A."/>
            <person name="He G."/>
            <person name="Yan M."/>
            <person name="Ng V."/>
            <person name="Cullen D."/>
            <person name="Martin F."/>
            <person name="Rosso M.-N."/>
            <person name="Henrissat B."/>
            <person name="Hibbett D."/>
            <person name="Martinez A.T."/>
            <person name="Grigoriev I.V."/>
        </authorList>
    </citation>
    <scope>NUCLEOTIDE SEQUENCE</scope>
    <source>
        <strain evidence="1">MF-IS2</strain>
    </source>
</reference>
<gene>
    <name evidence="1" type="ORF">P691DRAFT_683947</name>
</gene>